<comment type="caution">
    <text evidence="1">The sequence shown here is derived from an EMBL/GenBank/DDBJ whole genome shotgun (WGS) entry which is preliminary data.</text>
</comment>
<reference evidence="1" key="1">
    <citation type="submission" date="2023-06" db="EMBL/GenBank/DDBJ databases">
        <title>Genomic of Parafulvivirga corallium.</title>
        <authorList>
            <person name="Wang G."/>
        </authorList>
    </citation>
    <scope>NUCLEOTIDE SEQUENCE</scope>
    <source>
        <strain evidence="1">BMA10</strain>
    </source>
</reference>
<keyword evidence="2" id="KW-1185">Reference proteome</keyword>
<dbReference type="Proteomes" id="UP001172082">
    <property type="component" value="Unassembled WGS sequence"/>
</dbReference>
<evidence type="ECO:0000313" key="1">
    <source>
        <dbReference type="EMBL" id="MDN5202556.1"/>
    </source>
</evidence>
<protein>
    <recommendedName>
        <fullName evidence="3">Adhesin domain-containing protein</fullName>
    </recommendedName>
</protein>
<organism evidence="1 2">
    <name type="scientific">Splendidivirga corallicola</name>
    <dbReference type="NCBI Taxonomy" id="3051826"/>
    <lineage>
        <taxon>Bacteria</taxon>
        <taxon>Pseudomonadati</taxon>
        <taxon>Bacteroidota</taxon>
        <taxon>Cytophagia</taxon>
        <taxon>Cytophagales</taxon>
        <taxon>Splendidivirgaceae</taxon>
        <taxon>Splendidivirga</taxon>
    </lineage>
</organism>
<gene>
    <name evidence="1" type="ORF">QQ008_14305</name>
</gene>
<sequence>MKKHILSKRFVIVALIFSCLLVWKSEANSKYDKKKEIKKTFKVTKDANLELHNRFGEVHVNTWDKNEITAEITVIAKTSDDRRAQEILDRIEINIMDNSPSGTIKIKTEIEQRSRSWFSSSSGDNFEINYLISMPKTNDLEVTHSHGDLYIDQLNGDVSVNLSHGRIKTEELNGDGYIKLAHGNGGGIKSLNNGRLTVSHYRKLNIDYLGSVDVGMAHTSFDILKADDLELEVRHSNFGIGEINKLDCDLAHSNLDLGTLNNSIEVTVSHGNVDIERVSSNFSSIELRGSHSDFDLNLDRGASAKLDLGTSHGSVKYDRSAIDFDYISEQSHSAKYRGTLGNQSSPKSRIFATASHGDIRIYLR</sequence>
<evidence type="ECO:0000313" key="2">
    <source>
        <dbReference type="Proteomes" id="UP001172082"/>
    </source>
</evidence>
<accession>A0ABT8KPC0</accession>
<evidence type="ECO:0008006" key="3">
    <source>
        <dbReference type="Google" id="ProtNLM"/>
    </source>
</evidence>
<proteinExistence type="predicted"/>
<name>A0ABT8KPC0_9BACT</name>
<dbReference type="EMBL" id="JAUJEA010000005">
    <property type="protein sequence ID" value="MDN5202556.1"/>
    <property type="molecule type" value="Genomic_DNA"/>
</dbReference>
<dbReference type="RefSeq" id="WP_346752581.1">
    <property type="nucleotide sequence ID" value="NZ_JAUJEA010000005.1"/>
</dbReference>